<keyword evidence="4 10" id="KW-0808">Transferase</keyword>
<keyword evidence="6 10" id="KW-0547">Nucleotide-binding</keyword>
<feature type="site" description="Interaction with substrate tRNA" evidence="10">
    <location>
        <position position="121"/>
    </location>
</feature>
<reference evidence="14 15" key="1">
    <citation type="submission" date="2024-08" db="EMBL/GenBank/DDBJ databases">
        <title>Heavy metals resistant antinobacteria isolated from wastewater.</title>
        <authorList>
            <person name="Roman Ponce B."/>
            <person name="Blanco Mercado M.A."/>
            <person name="Avila Aldana I.N."/>
            <person name="Morales Arrieta S."/>
        </authorList>
    </citation>
    <scope>NUCLEOTIDE SEQUENCE [LARGE SCALE GENOMIC DNA]</scope>
    <source>
        <strain evidence="15">sma-1</strain>
    </source>
</reference>
<protein>
    <recommendedName>
        <fullName evidence="10">tRNA dimethylallyltransferase</fullName>
        <ecNumber evidence="10">2.5.1.75</ecNumber>
    </recommendedName>
    <alternativeName>
        <fullName evidence="10">Dimethylallyl diphosphate:tRNA dimethylallyltransferase</fullName>
        <shortName evidence="10">DMAPP:tRNA dimethylallyltransferase</shortName>
        <shortName evidence="10">DMATase</shortName>
    </alternativeName>
    <alternativeName>
        <fullName evidence="10">Isopentenyl-diphosphate:tRNA isopentenyltransferase</fullName>
        <shortName evidence="10">IPP transferase</shortName>
        <shortName evidence="10">IPPT</shortName>
        <shortName evidence="10">IPTase</shortName>
    </alternativeName>
</protein>
<evidence type="ECO:0000256" key="7">
    <source>
        <dbReference type="ARBA" id="ARBA00022840"/>
    </source>
</evidence>
<feature type="binding site" evidence="10">
    <location>
        <begin position="25"/>
        <end position="32"/>
    </location>
    <ligand>
        <name>ATP</name>
        <dbReference type="ChEBI" id="CHEBI:30616"/>
    </ligand>
</feature>
<comment type="function">
    <text evidence="2 10 12">Catalyzes the transfer of a dimethylallyl group onto the adenine at position 37 in tRNAs that read codons beginning with uridine, leading to the formation of N6-(dimethylallyl)adenosine (i(6)A).</text>
</comment>
<accession>A0ABV5ERK2</accession>
<dbReference type="PANTHER" id="PTHR11088:SF60">
    <property type="entry name" value="TRNA DIMETHYLALLYLTRANSFERASE"/>
    <property type="match status" value="1"/>
</dbReference>
<evidence type="ECO:0000256" key="8">
    <source>
        <dbReference type="ARBA" id="ARBA00022842"/>
    </source>
</evidence>
<evidence type="ECO:0000256" key="11">
    <source>
        <dbReference type="RuleBase" id="RU003783"/>
    </source>
</evidence>
<comment type="caution">
    <text evidence="14">The sequence shown here is derived from an EMBL/GenBank/DDBJ whole genome shotgun (WGS) entry which is preliminary data.</text>
</comment>
<keyword evidence="8 10" id="KW-0460">Magnesium</keyword>
<keyword evidence="5 10" id="KW-0819">tRNA processing</keyword>
<name>A0ABV5ERK2_9MICO</name>
<dbReference type="EC" id="2.5.1.75" evidence="10"/>
<evidence type="ECO:0000256" key="10">
    <source>
        <dbReference type="HAMAP-Rule" id="MF_00185"/>
    </source>
</evidence>
<dbReference type="RefSeq" id="WP_378717955.1">
    <property type="nucleotide sequence ID" value="NZ_JBHLHV010000001.1"/>
</dbReference>
<dbReference type="HAMAP" id="MF_00185">
    <property type="entry name" value="IPP_trans"/>
    <property type="match status" value="1"/>
</dbReference>
<proteinExistence type="inferred from homology"/>
<evidence type="ECO:0000256" key="12">
    <source>
        <dbReference type="RuleBase" id="RU003784"/>
    </source>
</evidence>
<dbReference type="GO" id="GO:0052381">
    <property type="term" value="F:tRNA dimethylallyltransferase activity"/>
    <property type="evidence" value="ECO:0007669"/>
    <property type="project" value="UniProtKB-EC"/>
</dbReference>
<dbReference type="PANTHER" id="PTHR11088">
    <property type="entry name" value="TRNA DIMETHYLALLYLTRANSFERASE"/>
    <property type="match status" value="1"/>
</dbReference>
<evidence type="ECO:0000313" key="14">
    <source>
        <dbReference type="EMBL" id="MFB8892594.1"/>
    </source>
</evidence>
<evidence type="ECO:0000256" key="13">
    <source>
        <dbReference type="RuleBase" id="RU003785"/>
    </source>
</evidence>
<dbReference type="Proteomes" id="UP001589643">
    <property type="component" value="Unassembled WGS sequence"/>
</dbReference>
<dbReference type="InterPro" id="IPR027417">
    <property type="entry name" value="P-loop_NTPase"/>
</dbReference>
<comment type="cofactor">
    <cofactor evidence="1 10">
        <name>Mg(2+)</name>
        <dbReference type="ChEBI" id="CHEBI:18420"/>
    </cofactor>
</comment>
<evidence type="ECO:0000256" key="2">
    <source>
        <dbReference type="ARBA" id="ARBA00003213"/>
    </source>
</evidence>
<comment type="similarity">
    <text evidence="3 10 13">Belongs to the IPP transferase family.</text>
</comment>
<comment type="catalytic activity">
    <reaction evidence="9 10 11">
        <text>adenosine(37) in tRNA + dimethylallyl diphosphate = N(6)-dimethylallyladenosine(37) in tRNA + diphosphate</text>
        <dbReference type="Rhea" id="RHEA:26482"/>
        <dbReference type="Rhea" id="RHEA-COMP:10162"/>
        <dbReference type="Rhea" id="RHEA-COMP:10375"/>
        <dbReference type="ChEBI" id="CHEBI:33019"/>
        <dbReference type="ChEBI" id="CHEBI:57623"/>
        <dbReference type="ChEBI" id="CHEBI:74411"/>
        <dbReference type="ChEBI" id="CHEBI:74415"/>
        <dbReference type="EC" id="2.5.1.75"/>
    </reaction>
</comment>
<dbReference type="Gene3D" id="3.40.50.300">
    <property type="entry name" value="P-loop containing nucleotide triphosphate hydrolases"/>
    <property type="match status" value="1"/>
</dbReference>
<evidence type="ECO:0000256" key="3">
    <source>
        <dbReference type="ARBA" id="ARBA00005842"/>
    </source>
</evidence>
<keyword evidence="15" id="KW-1185">Reference proteome</keyword>
<evidence type="ECO:0000256" key="5">
    <source>
        <dbReference type="ARBA" id="ARBA00022694"/>
    </source>
</evidence>
<dbReference type="EMBL" id="JBHLHV010000001">
    <property type="protein sequence ID" value="MFB8892594.1"/>
    <property type="molecule type" value="Genomic_DNA"/>
</dbReference>
<comment type="caution">
    <text evidence="10">Lacks conserved residue(s) required for the propagation of feature annotation.</text>
</comment>
<sequence length="334" mass="35805">MTTASGPGAGGSEAAGAPILWAVVGATGTGKTGLSLDLAAALAARGRPAEVVNVDAMQLYRGMDIGTAKLPETERRGIPHHLFDALAVTEEAAVAWYQEVARHTIAAIHGRGADAILVGGSGLYASSVLFDFRFPPRDEGLRAILEDELERHGAGHLFARLRAADPEAADRIDPRNGRRIVRALEVLASGGQTHGGALPEAPVLWMPRTRIIGTAVPRDELVPLLDVRVERMWAAGLLDEVEALRRQGLERGVTAGRAIGYAQALAQLRGDLSEDEAIAETQALTRRYARRQVSWFKRYDNVRWVDAREVDAASLIGAVAGPGEAVPRSEREEQ</sequence>
<dbReference type="NCBIfam" id="TIGR00174">
    <property type="entry name" value="miaA"/>
    <property type="match status" value="1"/>
</dbReference>
<evidence type="ECO:0000256" key="1">
    <source>
        <dbReference type="ARBA" id="ARBA00001946"/>
    </source>
</evidence>
<gene>
    <name evidence="10 14" type="primary">miaA</name>
    <name evidence="14" type="ORF">AB7P39_07005</name>
</gene>
<dbReference type="InterPro" id="IPR039657">
    <property type="entry name" value="Dimethylallyltransferase"/>
</dbReference>
<dbReference type="Pfam" id="PF01715">
    <property type="entry name" value="IPPT"/>
    <property type="match status" value="1"/>
</dbReference>
<dbReference type="InterPro" id="IPR018022">
    <property type="entry name" value="IPT"/>
</dbReference>
<evidence type="ECO:0000256" key="6">
    <source>
        <dbReference type="ARBA" id="ARBA00022741"/>
    </source>
</evidence>
<organism evidence="14 15">
    <name type="scientific">Microbacterium plantarum</name>
    <dbReference type="NCBI Taxonomy" id="1816425"/>
    <lineage>
        <taxon>Bacteria</taxon>
        <taxon>Bacillati</taxon>
        <taxon>Actinomycetota</taxon>
        <taxon>Actinomycetes</taxon>
        <taxon>Micrococcales</taxon>
        <taxon>Microbacteriaceae</taxon>
        <taxon>Microbacterium</taxon>
    </lineage>
</organism>
<evidence type="ECO:0000256" key="9">
    <source>
        <dbReference type="ARBA" id="ARBA00049563"/>
    </source>
</evidence>
<dbReference type="SUPFAM" id="SSF52540">
    <property type="entry name" value="P-loop containing nucleoside triphosphate hydrolases"/>
    <property type="match status" value="1"/>
</dbReference>
<dbReference type="Gene3D" id="1.10.20.140">
    <property type="match status" value="1"/>
</dbReference>
<evidence type="ECO:0000256" key="4">
    <source>
        <dbReference type="ARBA" id="ARBA00022679"/>
    </source>
</evidence>
<comment type="subunit">
    <text evidence="10">Monomer.</text>
</comment>
<keyword evidence="7 10" id="KW-0067">ATP-binding</keyword>
<feature type="binding site" evidence="10">
    <location>
        <begin position="27"/>
        <end position="32"/>
    </location>
    <ligand>
        <name>substrate</name>
    </ligand>
</feature>
<feature type="site" description="Interaction with substrate tRNA" evidence="10">
    <location>
        <position position="142"/>
    </location>
</feature>
<evidence type="ECO:0000313" key="15">
    <source>
        <dbReference type="Proteomes" id="UP001589643"/>
    </source>
</evidence>